<comment type="caution">
    <text evidence="1">The sequence shown here is derived from an EMBL/GenBank/DDBJ whole genome shotgun (WGS) entry which is preliminary data.</text>
</comment>
<dbReference type="Proteomes" id="UP000287872">
    <property type="component" value="Unassembled WGS sequence"/>
</dbReference>
<dbReference type="EMBL" id="BHYK01000037">
    <property type="protein sequence ID" value="GCD12631.1"/>
    <property type="molecule type" value="Genomic_DNA"/>
</dbReference>
<proteinExistence type="predicted"/>
<protein>
    <submittedName>
        <fullName evidence="1">Uncharacterized protein</fullName>
    </submittedName>
</protein>
<dbReference type="RefSeq" id="WP_125005470.1">
    <property type="nucleotide sequence ID" value="NZ_BHYK01000037.1"/>
</dbReference>
<keyword evidence="2" id="KW-1185">Reference proteome</keyword>
<gene>
    <name evidence="1" type="ORF">Ctaglu_42540</name>
</gene>
<sequence>MTVAEMRKNKYGLGRVPQELIEKGESITPRGKYISIEGDKFLYNSKEFIHIDDIILEDLISD</sequence>
<evidence type="ECO:0000313" key="1">
    <source>
        <dbReference type="EMBL" id="GCD12631.1"/>
    </source>
</evidence>
<name>A0A401USZ9_9CLOT</name>
<reference evidence="1 2" key="1">
    <citation type="submission" date="2018-11" db="EMBL/GenBank/DDBJ databases">
        <title>Genome sequencing and assembly of Clostridium tagluense strain A121.</title>
        <authorList>
            <person name="Murakami T."/>
            <person name="Segawa T."/>
            <person name="Shcherbakova V.A."/>
            <person name="Mori H."/>
            <person name="Yoshimura Y."/>
        </authorList>
    </citation>
    <scope>NUCLEOTIDE SEQUENCE [LARGE SCALE GENOMIC DNA]</scope>
    <source>
        <strain evidence="1 2">A121</strain>
    </source>
</reference>
<organism evidence="1 2">
    <name type="scientific">Clostridium tagluense</name>
    <dbReference type="NCBI Taxonomy" id="360422"/>
    <lineage>
        <taxon>Bacteria</taxon>
        <taxon>Bacillati</taxon>
        <taxon>Bacillota</taxon>
        <taxon>Clostridia</taxon>
        <taxon>Eubacteriales</taxon>
        <taxon>Clostridiaceae</taxon>
        <taxon>Clostridium</taxon>
    </lineage>
</organism>
<dbReference type="AlphaFoldDB" id="A0A401USZ9"/>
<evidence type="ECO:0000313" key="2">
    <source>
        <dbReference type="Proteomes" id="UP000287872"/>
    </source>
</evidence>
<accession>A0A401USZ9</accession>